<evidence type="ECO:0000256" key="1">
    <source>
        <dbReference type="SAM" id="MobiDB-lite"/>
    </source>
</evidence>
<name>A0A5C6DFF9_9BACT</name>
<keyword evidence="2" id="KW-1133">Transmembrane helix</keyword>
<reference evidence="3 4" key="1">
    <citation type="submission" date="2019-02" db="EMBL/GenBank/DDBJ databases">
        <title>Deep-cultivation of Planctomycetes and their phenomic and genomic characterization uncovers novel biology.</title>
        <authorList>
            <person name="Wiegand S."/>
            <person name="Jogler M."/>
            <person name="Boedeker C."/>
            <person name="Pinto D."/>
            <person name="Vollmers J."/>
            <person name="Rivas-Marin E."/>
            <person name="Kohn T."/>
            <person name="Peeters S.H."/>
            <person name="Heuer A."/>
            <person name="Rast P."/>
            <person name="Oberbeckmann S."/>
            <person name="Bunk B."/>
            <person name="Jeske O."/>
            <person name="Meyerdierks A."/>
            <person name="Storesund J.E."/>
            <person name="Kallscheuer N."/>
            <person name="Luecker S."/>
            <person name="Lage O.M."/>
            <person name="Pohl T."/>
            <person name="Merkel B.J."/>
            <person name="Hornburger P."/>
            <person name="Mueller R.-W."/>
            <person name="Bruemmer F."/>
            <person name="Labrenz M."/>
            <person name="Spormann A.M."/>
            <person name="Op Den Camp H."/>
            <person name="Overmann J."/>
            <person name="Amann R."/>
            <person name="Jetten M.S.M."/>
            <person name="Mascher T."/>
            <person name="Medema M.H."/>
            <person name="Devos D.P."/>
            <person name="Kaster A.-K."/>
            <person name="Ovreas L."/>
            <person name="Rohde M."/>
            <person name="Galperin M.Y."/>
            <person name="Jogler C."/>
        </authorList>
    </citation>
    <scope>NUCLEOTIDE SEQUENCE [LARGE SCALE GENOMIC DNA]</scope>
    <source>
        <strain evidence="3 4">Poly41</strain>
    </source>
</reference>
<sequence>MAAIRPGVAQELGTYPPRSMIGPDASSGKPNPDKLRIEGFFFLDRSGTPVLMPGVSYEEFDRLKNLEAGIDSRSDVFDFQSLEIIGTASEGRAELKVVIRLTIDSTGGRTVAIPLGMQNFHPLGPPDVTGLDDFHMAGSGSDSGHRLLVNTKQRHEAVVTMNVAARVEPGPPSSLEFRLPDVPSQVRIATDENAVTGEIVGRGDEVIQSTGDADKPSAFLIESGGGTFTLRWGKLDRDGDNSPQLEIDNSSIVLQWDSPQDQPMVSCQMIVRNARGVVDKVKLRLPKNSSLFGTPTLGTSEQEVEMIGPTPSPEGDTIEVRIPEIPERQQRVDLRLTLQMNIDQPSAVTPMVFRVPEVIGALRQRGEIQVMTGDDYRLRWRSRPWVQSTLAQPDDESGRSYFFRYDRASFDLPMWLATTRRQLRVATEAEISLHDTIARIDYRILPSGRATDGTVLKVDFGDWRLRSIENSDSAQRIEAVQNGSYYEIYLESLAGGDPAPIRMIGEHDLGHSDNRSVSFELPRITEIEDTMLVQSANVSIANRGRSLLVVDLEASQNVDRSILSETSTIGESSRTRYRVIPPDASGKLVGRIVEQSPSITIAGNAAIEVDQENLRATLDWTVTSSLDLEGRLPIQIPSLSPLPKNSDVSLAAQPFRQPSRTLDLAEVDSINEQSTRVGAGEQGQAGDLEGLAEAMSPAAPDVETEFPAQWTVSVNSLQAVLEPVEGDRYVLISDQLASGSMSVQWNLIRPLRRDVPPSEKRQADSSNGEVTSGDLVDEDLASGTTSIDQLETITIPRPVAVDTTFRGTMRVSLQGDLDTELFSTDASAENMMVFDALPREPIRLRVRSREAQDQNLFVSKAVLRSAVGYATRMEQLLAEVQGGRELRIGLPVGDFAISAEAFVDARPAVVRRDRTTLVISLPDETGTHSVDLRVWLPMVLSPMAGRVEPALTLPLGVGSVYWEIASPESSHVIWASPALGRSMAWRYDRWRLYREPTRAPQWLADWVGENQWVEIPEGNRYLYLGSDVRSFQAVLVSRSVLWAATASIVLFLAVLLTFFPQSRHPLTVVVAAVLFVGMLLVAPDAAVLAGQIGMIALALVAIMLAIRSLIQTGDQHSALSSRPRGRRSDFSNRPSQEGPASASKSLSATRSIAGSSRVNKVSP</sequence>
<protein>
    <submittedName>
        <fullName evidence="3">Uncharacterized protein</fullName>
    </submittedName>
</protein>
<dbReference type="OrthoDB" id="219245at2"/>
<comment type="caution">
    <text evidence="3">The sequence shown here is derived from an EMBL/GenBank/DDBJ whole genome shotgun (WGS) entry which is preliminary data.</text>
</comment>
<feature type="transmembrane region" description="Helical" evidence="2">
    <location>
        <begin position="1088"/>
        <end position="1110"/>
    </location>
</feature>
<feature type="region of interest" description="Disordered" evidence="1">
    <location>
        <begin position="1117"/>
        <end position="1163"/>
    </location>
</feature>
<organism evidence="3 4">
    <name type="scientific">Novipirellula artificiosorum</name>
    <dbReference type="NCBI Taxonomy" id="2528016"/>
    <lineage>
        <taxon>Bacteria</taxon>
        <taxon>Pseudomonadati</taxon>
        <taxon>Planctomycetota</taxon>
        <taxon>Planctomycetia</taxon>
        <taxon>Pirellulales</taxon>
        <taxon>Pirellulaceae</taxon>
        <taxon>Novipirellula</taxon>
    </lineage>
</organism>
<evidence type="ECO:0000256" key="2">
    <source>
        <dbReference type="SAM" id="Phobius"/>
    </source>
</evidence>
<feature type="region of interest" description="Disordered" evidence="1">
    <location>
        <begin position="754"/>
        <end position="776"/>
    </location>
</feature>
<proteinExistence type="predicted"/>
<keyword evidence="2" id="KW-0812">Transmembrane</keyword>
<feature type="compositionally biased region" description="Polar residues" evidence="1">
    <location>
        <begin position="1142"/>
        <end position="1163"/>
    </location>
</feature>
<dbReference type="RefSeq" id="WP_146529005.1">
    <property type="nucleotide sequence ID" value="NZ_SJPV01000009.1"/>
</dbReference>
<dbReference type="EMBL" id="SJPV01000009">
    <property type="protein sequence ID" value="TWU33689.1"/>
    <property type="molecule type" value="Genomic_DNA"/>
</dbReference>
<feature type="compositionally biased region" description="Basic and acidic residues" evidence="1">
    <location>
        <begin position="754"/>
        <end position="763"/>
    </location>
</feature>
<dbReference type="AlphaFoldDB" id="A0A5C6DFF9"/>
<evidence type="ECO:0000313" key="3">
    <source>
        <dbReference type="EMBL" id="TWU33689.1"/>
    </source>
</evidence>
<keyword evidence="2" id="KW-0472">Membrane</keyword>
<evidence type="ECO:0000313" key="4">
    <source>
        <dbReference type="Proteomes" id="UP000319143"/>
    </source>
</evidence>
<dbReference type="Proteomes" id="UP000319143">
    <property type="component" value="Unassembled WGS sequence"/>
</dbReference>
<gene>
    <name evidence="3" type="ORF">Poly41_46850</name>
</gene>
<feature type="transmembrane region" description="Helical" evidence="2">
    <location>
        <begin position="1066"/>
        <end position="1082"/>
    </location>
</feature>
<accession>A0A5C6DFF9</accession>
<feature type="transmembrane region" description="Helical" evidence="2">
    <location>
        <begin position="1040"/>
        <end position="1059"/>
    </location>
</feature>
<keyword evidence="4" id="KW-1185">Reference proteome</keyword>